<protein>
    <recommendedName>
        <fullName evidence="3">DUF1993 domain-containing protein</fullName>
    </recommendedName>
</protein>
<evidence type="ECO:0008006" key="3">
    <source>
        <dbReference type="Google" id="ProtNLM"/>
    </source>
</evidence>
<dbReference type="AlphaFoldDB" id="A0A1I0N351"/>
<dbReference type="PANTHER" id="PTHR36922">
    <property type="entry name" value="BLL2446 PROTEIN"/>
    <property type="match status" value="1"/>
</dbReference>
<sequence>MDDIAIHALATGSALRALERSAHLIELVAKQDESLLGATLAPGQFDCAEQLRTVTIFGLRTVLPVIGRDWSLNNWDRDIAAMRGQIVDATAEIKALNESDFRGAAGKRVQHQAGEAMLDQSTEDYLVQFALPNLWFHLSMAYAILRQAGVDIGKADFDGLHYYPPGFSWT</sequence>
<dbReference type="Pfam" id="PF09351">
    <property type="entry name" value="DUF1993"/>
    <property type="match status" value="1"/>
</dbReference>
<gene>
    <name evidence="1" type="ORF">SAMN04488515_0379</name>
</gene>
<dbReference type="PANTHER" id="PTHR36922:SF1">
    <property type="entry name" value="DUF1993 DOMAIN-CONTAINING PROTEIN"/>
    <property type="match status" value="1"/>
</dbReference>
<dbReference type="SUPFAM" id="SSF109854">
    <property type="entry name" value="DinB/YfiT-like putative metalloenzymes"/>
    <property type="match status" value="1"/>
</dbReference>
<dbReference type="EMBL" id="FOIZ01000001">
    <property type="protein sequence ID" value="SEV95241.1"/>
    <property type="molecule type" value="Genomic_DNA"/>
</dbReference>
<accession>A0A1I0N351</accession>
<name>A0A1I0N351_9RHOB</name>
<evidence type="ECO:0000313" key="1">
    <source>
        <dbReference type="EMBL" id="SEV95241.1"/>
    </source>
</evidence>
<dbReference type="Gene3D" id="1.20.120.450">
    <property type="entry name" value="dinb family like domain"/>
    <property type="match status" value="1"/>
</dbReference>
<keyword evidence="2" id="KW-1185">Reference proteome</keyword>
<organism evidence="1 2">
    <name type="scientific">Cognatiyoonia koreensis</name>
    <dbReference type="NCBI Taxonomy" id="364200"/>
    <lineage>
        <taxon>Bacteria</taxon>
        <taxon>Pseudomonadati</taxon>
        <taxon>Pseudomonadota</taxon>
        <taxon>Alphaproteobacteria</taxon>
        <taxon>Rhodobacterales</taxon>
        <taxon>Paracoccaceae</taxon>
        <taxon>Cognatiyoonia</taxon>
    </lineage>
</organism>
<dbReference type="Proteomes" id="UP000199167">
    <property type="component" value="Unassembled WGS sequence"/>
</dbReference>
<evidence type="ECO:0000313" key="2">
    <source>
        <dbReference type="Proteomes" id="UP000199167"/>
    </source>
</evidence>
<reference evidence="1 2" key="1">
    <citation type="submission" date="2016-10" db="EMBL/GenBank/DDBJ databases">
        <authorList>
            <person name="de Groot N.N."/>
        </authorList>
    </citation>
    <scope>NUCLEOTIDE SEQUENCE [LARGE SCALE GENOMIC DNA]</scope>
    <source>
        <strain evidence="1 2">DSM 17925</strain>
    </source>
</reference>
<proteinExistence type="predicted"/>
<dbReference type="STRING" id="364200.SAMN04488515_0379"/>
<dbReference type="InterPro" id="IPR018531">
    <property type="entry name" value="DUF1993"/>
</dbReference>
<dbReference type="InterPro" id="IPR034660">
    <property type="entry name" value="DinB/YfiT-like"/>
</dbReference>